<gene>
    <name evidence="1" type="ORF">CALMAC_LOCUS13894</name>
</gene>
<dbReference type="OrthoDB" id="6419989at2759"/>
<dbReference type="Proteomes" id="UP000410492">
    <property type="component" value="Unassembled WGS sequence"/>
</dbReference>
<name>A0A653D2N2_CALMS</name>
<accession>A0A653D2N2</accession>
<organism evidence="1 2">
    <name type="scientific">Callosobruchus maculatus</name>
    <name type="common">Southern cowpea weevil</name>
    <name type="synonym">Pulse bruchid</name>
    <dbReference type="NCBI Taxonomy" id="64391"/>
    <lineage>
        <taxon>Eukaryota</taxon>
        <taxon>Metazoa</taxon>
        <taxon>Ecdysozoa</taxon>
        <taxon>Arthropoda</taxon>
        <taxon>Hexapoda</taxon>
        <taxon>Insecta</taxon>
        <taxon>Pterygota</taxon>
        <taxon>Neoptera</taxon>
        <taxon>Endopterygota</taxon>
        <taxon>Coleoptera</taxon>
        <taxon>Polyphaga</taxon>
        <taxon>Cucujiformia</taxon>
        <taxon>Chrysomeloidea</taxon>
        <taxon>Chrysomelidae</taxon>
        <taxon>Bruchinae</taxon>
        <taxon>Bruchini</taxon>
        <taxon>Callosobruchus</taxon>
    </lineage>
</organism>
<protein>
    <submittedName>
        <fullName evidence="1">Uncharacterized protein</fullName>
    </submittedName>
</protein>
<keyword evidence="2" id="KW-1185">Reference proteome</keyword>
<reference evidence="1 2" key="1">
    <citation type="submission" date="2019-01" db="EMBL/GenBank/DDBJ databases">
        <authorList>
            <person name="Sayadi A."/>
        </authorList>
    </citation>
    <scope>NUCLEOTIDE SEQUENCE [LARGE SCALE GENOMIC DNA]</scope>
</reference>
<evidence type="ECO:0000313" key="1">
    <source>
        <dbReference type="EMBL" id="VEN54413.1"/>
    </source>
</evidence>
<evidence type="ECO:0000313" key="2">
    <source>
        <dbReference type="Proteomes" id="UP000410492"/>
    </source>
</evidence>
<sequence length="51" mass="5687">MPLNLEIERFGNRRQRTVMDALAVCAVAPSCWNHKSLISTPVLCNSGMKKV</sequence>
<dbReference type="EMBL" id="CAACVG010009871">
    <property type="protein sequence ID" value="VEN54413.1"/>
    <property type="molecule type" value="Genomic_DNA"/>
</dbReference>
<dbReference type="AlphaFoldDB" id="A0A653D2N2"/>
<proteinExistence type="predicted"/>